<dbReference type="SUPFAM" id="SSF161098">
    <property type="entry name" value="MetI-like"/>
    <property type="match status" value="1"/>
</dbReference>
<evidence type="ECO:0000313" key="13">
    <source>
        <dbReference type="Proteomes" id="UP000094271"/>
    </source>
</evidence>
<dbReference type="PANTHER" id="PTHR43744:SF9">
    <property type="entry name" value="POLYGALACTURONAN_RHAMNOGALACTURONAN TRANSPORT SYSTEM PERMEASE PROTEIN YTCP"/>
    <property type="match status" value="1"/>
</dbReference>
<comment type="subcellular location">
    <subcellularLocation>
        <location evidence="1">Cell membrane</location>
        <topology evidence="1">Multi-pass membrane protein</topology>
    </subcellularLocation>
</comment>
<feature type="transmembrane region" description="Helical" evidence="7">
    <location>
        <begin position="21"/>
        <end position="44"/>
    </location>
</feature>
<feature type="transmembrane region" description="Helical" evidence="7">
    <location>
        <begin position="265"/>
        <end position="285"/>
    </location>
</feature>
<dbReference type="Proteomes" id="UP000094067">
    <property type="component" value="Unassembled WGS sequence"/>
</dbReference>
<dbReference type="PANTHER" id="PTHR43744">
    <property type="entry name" value="ABC TRANSPORTER PERMEASE PROTEIN MG189-RELATED-RELATED"/>
    <property type="match status" value="1"/>
</dbReference>
<keyword evidence="14" id="KW-1185">Reference proteome</keyword>
<organism evidence="9 12">
    <name type="scientific">Eisenbergiella tayi</name>
    <dbReference type="NCBI Taxonomy" id="1432052"/>
    <lineage>
        <taxon>Bacteria</taxon>
        <taxon>Bacillati</taxon>
        <taxon>Bacillota</taxon>
        <taxon>Clostridia</taxon>
        <taxon>Lachnospirales</taxon>
        <taxon>Lachnospiraceae</taxon>
        <taxon>Eisenbergiella</taxon>
    </lineage>
</organism>
<feature type="transmembrane region" description="Helical" evidence="7">
    <location>
        <begin position="188"/>
        <end position="210"/>
    </location>
</feature>
<evidence type="ECO:0000259" key="8">
    <source>
        <dbReference type="PROSITE" id="PS50928"/>
    </source>
</evidence>
<dbReference type="InterPro" id="IPR035906">
    <property type="entry name" value="MetI-like_sf"/>
</dbReference>
<evidence type="ECO:0000313" key="12">
    <source>
        <dbReference type="Proteomes" id="UP000094067"/>
    </source>
</evidence>
<keyword evidence="6 7" id="KW-0472">Membrane</keyword>
<evidence type="ECO:0000256" key="4">
    <source>
        <dbReference type="ARBA" id="ARBA00022692"/>
    </source>
</evidence>
<keyword evidence="5 7" id="KW-1133">Transmembrane helix</keyword>
<feature type="transmembrane region" description="Helical" evidence="7">
    <location>
        <begin position="114"/>
        <end position="134"/>
    </location>
</feature>
<dbReference type="RefSeq" id="WP_009252065.1">
    <property type="nucleotide sequence ID" value="NZ_CABMHK010000120.1"/>
</dbReference>
<dbReference type="GO" id="GO:0055085">
    <property type="term" value="P:transmembrane transport"/>
    <property type="evidence" value="ECO:0007669"/>
    <property type="project" value="InterPro"/>
</dbReference>
<feature type="transmembrane region" description="Helical" evidence="7">
    <location>
        <begin position="83"/>
        <end position="102"/>
    </location>
</feature>
<evidence type="ECO:0000313" key="9">
    <source>
        <dbReference type="EMBL" id="ODM04083.1"/>
    </source>
</evidence>
<proteinExistence type="predicted"/>
<dbReference type="PROSITE" id="PS50928">
    <property type="entry name" value="ABC_TM1"/>
    <property type="match status" value="1"/>
</dbReference>
<dbReference type="EMBL" id="MEHA01000026">
    <property type="protein sequence ID" value="ODR45625.1"/>
    <property type="molecule type" value="Genomic_DNA"/>
</dbReference>
<dbReference type="InterPro" id="IPR000515">
    <property type="entry name" value="MetI-like"/>
</dbReference>
<dbReference type="EMBL" id="MCGH01000003">
    <property type="protein sequence ID" value="ODM04083.1"/>
    <property type="molecule type" value="Genomic_DNA"/>
</dbReference>
<keyword evidence="3" id="KW-1003">Cell membrane</keyword>
<keyword evidence="2" id="KW-0813">Transport</keyword>
<name>A0A1E3A5P7_9FIRM</name>
<sequence>MKTKNNIKSGWEDKLFIIITRLLLLLFLLIVAYPVYFVVIASFTEPVYVNSGEMLLFPKGFTTIGYSQVFRDMRIWQSYANTILYAACGTFFGLAVSVPAGYALSAVRLPGRNILMALLVFTMYFSGGLIPTYLVIKGLHLTNTRILLIIMGSVSVYNIILIRSFFANTLPRELQDAAFIDGCGNAGYFFRIALPLSKAIIAVIALYVAVAHWNSYFNAMIYVTDRAKQPLQLYLREILLMSQNTASLTEMDPQAAAQLNRMVEVIKYGVIVVSTVPIICVYPFLQKYFVKGIMIGSIKG</sequence>
<evidence type="ECO:0000256" key="5">
    <source>
        <dbReference type="ARBA" id="ARBA00022989"/>
    </source>
</evidence>
<feature type="transmembrane region" description="Helical" evidence="7">
    <location>
        <begin position="146"/>
        <end position="167"/>
    </location>
</feature>
<reference evidence="10 14" key="2">
    <citation type="submission" date="2016-08" db="EMBL/GenBank/DDBJ databases">
        <title>Characterization of Isolates of Eisenbergiella tayi Derived from Blood Cultures, Using Whole Genome Sequencing.</title>
        <authorList>
            <person name="Bernier A.-M."/>
            <person name="Burdz T."/>
            <person name="Wiebe D."/>
            <person name="Bernard K."/>
        </authorList>
    </citation>
    <scope>NUCLEOTIDE SEQUENCE [LARGE SCALE GENOMIC DNA]</scope>
    <source>
        <strain evidence="10 14">NML120146</strain>
    </source>
</reference>
<dbReference type="AlphaFoldDB" id="A0A1E3A5P7"/>
<dbReference type="PATRIC" id="fig|1432052.4.peg.5423"/>
<comment type="caution">
    <text evidence="9">The sequence shown here is derived from an EMBL/GenBank/DDBJ whole genome shotgun (WGS) entry which is preliminary data.</text>
</comment>
<reference evidence="9 12" key="1">
    <citation type="submission" date="2016-07" db="EMBL/GenBank/DDBJ databases">
        <title>Characterization of isolates of Eisenbergiella tayi derived from blood cultures, using whole genome sequencing.</title>
        <authorList>
            <person name="Burdz T."/>
            <person name="Wiebe D."/>
            <person name="Huynh C."/>
            <person name="Bernard K."/>
        </authorList>
    </citation>
    <scope>NUCLEOTIDE SEQUENCE [LARGE SCALE GENOMIC DNA]</scope>
    <source>
        <strain evidence="9 12">NML 110608</strain>
    </source>
</reference>
<evidence type="ECO:0000313" key="14">
    <source>
        <dbReference type="Proteomes" id="UP000094869"/>
    </source>
</evidence>
<evidence type="ECO:0000256" key="7">
    <source>
        <dbReference type="SAM" id="Phobius"/>
    </source>
</evidence>
<evidence type="ECO:0000256" key="3">
    <source>
        <dbReference type="ARBA" id="ARBA00022475"/>
    </source>
</evidence>
<dbReference type="Gene3D" id="1.10.3720.10">
    <property type="entry name" value="MetI-like"/>
    <property type="match status" value="1"/>
</dbReference>
<feature type="domain" description="ABC transmembrane type-1" evidence="8">
    <location>
        <begin position="79"/>
        <end position="272"/>
    </location>
</feature>
<keyword evidence="4 7" id="KW-0812">Transmembrane</keyword>
<accession>A0A1E3A5P7</accession>
<evidence type="ECO:0000313" key="11">
    <source>
        <dbReference type="EMBL" id="ODR45625.1"/>
    </source>
</evidence>
<protein>
    <submittedName>
        <fullName evidence="9">L-arabinose transport system permease protein AraQ</fullName>
    </submittedName>
    <submittedName>
        <fullName evidence="10">Sugar ABC transporter permease</fullName>
    </submittedName>
</protein>
<reference evidence="11 13" key="3">
    <citation type="submission" date="2016-08" db="EMBL/GenBank/DDBJ databases">
        <authorList>
            <person name="Seilhamer J.J."/>
        </authorList>
    </citation>
    <scope>NUCLEOTIDE SEQUENCE [LARGE SCALE GENOMIC DNA]</scope>
    <source>
        <strain evidence="11 13">NML150140-1</strain>
    </source>
</reference>
<evidence type="ECO:0000256" key="1">
    <source>
        <dbReference type="ARBA" id="ARBA00004651"/>
    </source>
</evidence>
<evidence type="ECO:0000313" key="10">
    <source>
        <dbReference type="EMBL" id="ODR44571.1"/>
    </source>
</evidence>
<dbReference type="CDD" id="cd06261">
    <property type="entry name" value="TM_PBP2"/>
    <property type="match status" value="1"/>
</dbReference>
<dbReference type="GO" id="GO:0005886">
    <property type="term" value="C:plasma membrane"/>
    <property type="evidence" value="ECO:0007669"/>
    <property type="project" value="UniProtKB-SubCell"/>
</dbReference>
<evidence type="ECO:0000256" key="2">
    <source>
        <dbReference type="ARBA" id="ARBA00022448"/>
    </source>
</evidence>
<dbReference type="Proteomes" id="UP000094271">
    <property type="component" value="Unassembled WGS sequence"/>
</dbReference>
<dbReference type="EMBL" id="MEHD01000055">
    <property type="protein sequence ID" value="ODR44571.1"/>
    <property type="molecule type" value="Genomic_DNA"/>
</dbReference>
<dbReference type="Proteomes" id="UP000094869">
    <property type="component" value="Unassembled WGS sequence"/>
</dbReference>
<dbReference type="OrthoDB" id="157184at2"/>
<gene>
    <name evidence="9" type="primary">araQ_100</name>
    <name evidence="11" type="ORF">BEI59_26620</name>
    <name evidence="9" type="ORF">BEI61_04887</name>
    <name evidence="10" type="ORF">BEI63_31055</name>
</gene>
<evidence type="ECO:0000256" key="6">
    <source>
        <dbReference type="ARBA" id="ARBA00023136"/>
    </source>
</evidence>